<accession>A0A8H2ZJC6</accession>
<dbReference type="Proteomes" id="UP000624404">
    <property type="component" value="Unassembled WGS sequence"/>
</dbReference>
<proteinExistence type="predicted"/>
<name>A0A8H2ZJC6_9HELO</name>
<dbReference type="EMBL" id="CAJHIA010000002">
    <property type="protein sequence ID" value="CAD6439910.1"/>
    <property type="molecule type" value="Genomic_DNA"/>
</dbReference>
<organism evidence="1 2">
    <name type="scientific">Sclerotinia trifoliorum</name>
    <dbReference type="NCBI Taxonomy" id="28548"/>
    <lineage>
        <taxon>Eukaryota</taxon>
        <taxon>Fungi</taxon>
        <taxon>Dikarya</taxon>
        <taxon>Ascomycota</taxon>
        <taxon>Pezizomycotina</taxon>
        <taxon>Leotiomycetes</taxon>
        <taxon>Helotiales</taxon>
        <taxon>Sclerotiniaceae</taxon>
        <taxon>Sclerotinia</taxon>
    </lineage>
</organism>
<comment type="caution">
    <text evidence="1">The sequence shown here is derived from an EMBL/GenBank/DDBJ whole genome shotgun (WGS) entry which is preliminary data.</text>
</comment>
<gene>
    <name evidence="1" type="ORF">SCLTRI_LOCUS549</name>
</gene>
<evidence type="ECO:0000313" key="1">
    <source>
        <dbReference type="EMBL" id="CAD6439910.1"/>
    </source>
</evidence>
<reference evidence="1" key="1">
    <citation type="submission" date="2020-10" db="EMBL/GenBank/DDBJ databases">
        <authorList>
            <person name="Kusch S."/>
        </authorList>
    </citation>
    <scope>NUCLEOTIDE SEQUENCE</scope>
    <source>
        <strain evidence="1">SwB9</strain>
    </source>
</reference>
<dbReference type="OrthoDB" id="3485410at2759"/>
<keyword evidence="2" id="KW-1185">Reference proteome</keyword>
<dbReference type="AlphaFoldDB" id="A0A8H2ZJC6"/>
<protein>
    <submittedName>
        <fullName evidence="1">Bb8c686e-2436-4631-949f-215a667f950c</fullName>
    </submittedName>
</protein>
<evidence type="ECO:0000313" key="2">
    <source>
        <dbReference type="Proteomes" id="UP000624404"/>
    </source>
</evidence>
<sequence length="233" mass="25501">MATYLHGAACPIPSTSSCNLCPLPGTRSFERPHHPIYHFGMLSPHLKLGKRQAASPMLNLSEQKCIQGFGTNDFNTICVFGFCGFANNIVCVDSPTTLYIPTVWPFNPSACTGGNGEGDFSDLCSWSCQYGYCPISSRTCNTQNDLVDHPTQVADVTAICTPVTGVLEYDDLCTFACSHGHCLDVCTSDLAYTSGSGSGNYIGLILPEWRLLTRGNWHWYIACVPFRRRFSSI</sequence>